<dbReference type="InterPro" id="IPR036849">
    <property type="entry name" value="Enolase-like_C_sf"/>
</dbReference>
<keyword evidence="5" id="KW-0413">Isomerase</keyword>
<name>A0A8J2VHZ9_9BACL</name>
<dbReference type="SUPFAM" id="SSF54826">
    <property type="entry name" value="Enolase N-terminal domain-like"/>
    <property type="match status" value="1"/>
</dbReference>
<dbReference type="Gene3D" id="3.20.20.120">
    <property type="entry name" value="Enolase-like C-terminal domain"/>
    <property type="match status" value="1"/>
</dbReference>
<dbReference type="PANTHER" id="PTHR13794">
    <property type="entry name" value="ENOLASE SUPERFAMILY, MANDELATE RACEMASE"/>
    <property type="match status" value="1"/>
</dbReference>
<gene>
    <name evidence="5" type="primary">yitF</name>
    <name evidence="5" type="ORF">GCM10011571_11780</name>
</gene>
<sequence>MIIRQIDTFPLYYSLPRPYGDANGYKTYRSCYLFRIRTQSGLVGWGECTGWLPGLEREFRDRVIPYLLGKKANEHLKMTTYIQTWNRRIAAGVSMALTEIFAHKAGVSVCDLWGGKQHASIPVYASFQSYREQPDWKKASLKDIEQAVSRGFSKIKVKIGGRPLAEDQEHIQSLMEMVDGSVQVAVDANQSYDAATAIQWNPVFDRWGNWLWLEEPMPLAQVKAYEKVSSRCSIPLAGGENLVKPEDFLPFLRKKGLDLIQPDPVHMGGMNEYRNTLQMGRSFGIRVSPHTFDGFLSGWYAILAQSCLGSWSKMKGETVEPVEWDVMECPWNQGWPIQPINGVIPIPEGVGIGVDWDIREWERWKWDGRSFS</sequence>
<keyword evidence="6" id="KW-1185">Reference proteome</keyword>
<evidence type="ECO:0000313" key="6">
    <source>
        <dbReference type="Proteomes" id="UP000625210"/>
    </source>
</evidence>
<evidence type="ECO:0000256" key="2">
    <source>
        <dbReference type="ARBA" id="ARBA00022723"/>
    </source>
</evidence>
<dbReference type="SFLD" id="SFLDS00001">
    <property type="entry name" value="Enolase"/>
    <property type="match status" value="1"/>
</dbReference>
<organism evidence="5 6">
    <name type="scientific">Marinithermofilum abyssi</name>
    <dbReference type="NCBI Taxonomy" id="1571185"/>
    <lineage>
        <taxon>Bacteria</taxon>
        <taxon>Bacillati</taxon>
        <taxon>Bacillota</taxon>
        <taxon>Bacilli</taxon>
        <taxon>Bacillales</taxon>
        <taxon>Thermoactinomycetaceae</taxon>
        <taxon>Marinithermofilum</taxon>
    </lineage>
</organism>
<dbReference type="EMBL" id="BMHQ01000003">
    <property type="protein sequence ID" value="GGE12041.1"/>
    <property type="molecule type" value="Genomic_DNA"/>
</dbReference>
<keyword evidence="3" id="KW-0460">Magnesium</keyword>
<proteinExistence type="predicted"/>
<dbReference type="GO" id="GO:0016052">
    <property type="term" value="P:carbohydrate catabolic process"/>
    <property type="evidence" value="ECO:0007669"/>
    <property type="project" value="TreeGrafter"/>
</dbReference>
<dbReference type="SUPFAM" id="SSF51604">
    <property type="entry name" value="Enolase C-terminal domain-like"/>
    <property type="match status" value="1"/>
</dbReference>
<dbReference type="SFLD" id="SFLDG00179">
    <property type="entry name" value="mandelate_racemase"/>
    <property type="match status" value="1"/>
</dbReference>
<dbReference type="Pfam" id="PF13378">
    <property type="entry name" value="MR_MLE_C"/>
    <property type="match status" value="1"/>
</dbReference>
<evidence type="ECO:0000256" key="3">
    <source>
        <dbReference type="ARBA" id="ARBA00022842"/>
    </source>
</evidence>
<dbReference type="InterPro" id="IPR029065">
    <property type="entry name" value="Enolase_C-like"/>
</dbReference>
<dbReference type="InterPro" id="IPR013342">
    <property type="entry name" value="Mandelate_racemase_C"/>
</dbReference>
<dbReference type="PANTHER" id="PTHR13794:SF58">
    <property type="entry name" value="MITOCHONDRIAL ENOLASE SUPERFAMILY MEMBER 1"/>
    <property type="match status" value="1"/>
</dbReference>
<evidence type="ECO:0000259" key="4">
    <source>
        <dbReference type="SMART" id="SM00922"/>
    </source>
</evidence>
<dbReference type="Gene3D" id="3.30.390.10">
    <property type="entry name" value="Enolase-like, N-terminal domain"/>
    <property type="match status" value="1"/>
</dbReference>
<keyword evidence="2" id="KW-0479">Metal-binding</keyword>
<comment type="caution">
    <text evidence="5">The sequence shown here is derived from an EMBL/GenBank/DDBJ whole genome shotgun (WGS) entry which is preliminary data.</text>
</comment>
<dbReference type="InterPro" id="IPR029017">
    <property type="entry name" value="Enolase-like_N"/>
</dbReference>
<evidence type="ECO:0000256" key="1">
    <source>
        <dbReference type="ARBA" id="ARBA00001946"/>
    </source>
</evidence>
<dbReference type="SMART" id="SM00922">
    <property type="entry name" value="MR_MLE"/>
    <property type="match status" value="1"/>
</dbReference>
<dbReference type="GO" id="GO:0016836">
    <property type="term" value="F:hydro-lyase activity"/>
    <property type="evidence" value="ECO:0007669"/>
    <property type="project" value="TreeGrafter"/>
</dbReference>
<reference evidence="5" key="1">
    <citation type="journal article" date="2014" name="Int. J. Syst. Evol. Microbiol.">
        <title>Complete genome sequence of Corynebacterium casei LMG S-19264T (=DSM 44701T), isolated from a smear-ripened cheese.</title>
        <authorList>
            <consortium name="US DOE Joint Genome Institute (JGI-PGF)"/>
            <person name="Walter F."/>
            <person name="Albersmeier A."/>
            <person name="Kalinowski J."/>
            <person name="Ruckert C."/>
        </authorList>
    </citation>
    <scope>NUCLEOTIDE SEQUENCE</scope>
    <source>
        <strain evidence="5">CGMCC 1.15179</strain>
    </source>
</reference>
<dbReference type="Pfam" id="PF02746">
    <property type="entry name" value="MR_MLE_N"/>
    <property type="match status" value="1"/>
</dbReference>
<dbReference type="RefSeq" id="WP_188646969.1">
    <property type="nucleotide sequence ID" value="NZ_BMHQ01000003.1"/>
</dbReference>
<comment type="cofactor">
    <cofactor evidence="1">
        <name>Mg(2+)</name>
        <dbReference type="ChEBI" id="CHEBI:18420"/>
    </cofactor>
</comment>
<dbReference type="CDD" id="cd03316">
    <property type="entry name" value="MR_like"/>
    <property type="match status" value="1"/>
</dbReference>
<protein>
    <submittedName>
        <fullName evidence="5">Putative isomerase YitF</fullName>
    </submittedName>
</protein>
<dbReference type="InterPro" id="IPR013341">
    <property type="entry name" value="Mandelate_racemase_N_dom"/>
</dbReference>
<reference evidence="5" key="2">
    <citation type="submission" date="2020-09" db="EMBL/GenBank/DDBJ databases">
        <authorList>
            <person name="Sun Q."/>
            <person name="Zhou Y."/>
        </authorList>
    </citation>
    <scope>NUCLEOTIDE SEQUENCE</scope>
    <source>
        <strain evidence="5">CGMCC 1.15179</strain>
    </source>
</reference>
<dbReference type="InterPro" id="IPR046945">
    <property type="entry name" value="RHMD-like"/>
</dbReference>
<evidence type="ECO:0000313" key="5">
    <source>
        <dbReference type="EMBL" id="GGE12041.1"/>
    </source>
</evidence>
<dbReference type="Proteomes" id="UP000625210">
    <property type="component" value="Unassembled WGS sequence"/>
</dbReference>
<dbReference type="AlphaFoldDB" id="A0A8J2VHZ9"/>
<dbReference type="GO" id="GO:0016853">
    <property type="term" value="F:isomerase activity"/>
    <property type="evidence" value="ECO:0007669"/>
    <property type="project" value="UniProtKB-KW"/>
</dbReference>
<dbReference type="GO" id="GO:0000287">
    <property type="term" value="F:magnesium ion binding"/>
    <property type="evidence" value="ECO:0007669"/>
    <property type="project" value="TreeGrafter"/>
</dbReference>
<accession>A0A8J2VHZ9</accession>
<feature type="domain" description="Mandelate racemase/muconate lactonizing enzyme C-terminal" evidence="4">
    <location>
        <begin position="137"/>
        <end position="235"/>
    </location>
</feature>